<feature type="domain" description="NADH:ubiquinone oxidoreductase intermediate-associated protein 30" evidence="2">
    <location>
        <begin position="118"/>
        <end position="277"/>
    </location>
</feature>
<dbReference type="AlphaFoldDB" id="A0A150G674"/>
<dbReference type="OrthoDB" id="426386at2759"/>
<dbReference type="InterPro" id="IPR013857">
    <property type="entry name" value="NADH-UbQ_OxRdtase-assoc_prot30"/>
</dbReference>
<comment type="caution">
    <text evidence="3">The sequence shown here is derived from an EMBL/GenBank/DDBJ whole genome shotgun (WGS) entry which is preliminary data.</text>
</comment>
<gene>
    <name evidence="3" type="ORF">GPECTOR_56g444</name>
</gene>
<protein>
    <recommendedName>
        <fullName evidence="2">NADH:ubiquinone oxidoreductase intermediate-associated protein 30 domain-containing protein</fullName>
    </recommendedName>
</protein>
<reference evidence="4" key="1">
    <citation type="journal article" date="2016" name="Nat. Commun.">
        <title>The Gonium pectorale genome demonstrates co-option of cell cycle regulation during the evolution of multicellularity.</title>
        <authorList>
            <person name="Hanschen E.R."/>
            <person name="Marriage T.N."/>
            <person name="Ferris P.J."/>
            <person name="Hamaji T."/>
            <person name="Toyoda A."/>
            <person name="Fujiyama A."/>
            <person name="Neme R."/>
            <person name="Noguchi H."/>
            <person name="Minakuchi Y."/>
            <person name="Suzuki M."/>
            <person name="Kawai-Toyooka H."/>
            <person name="Smith D.R."/>
            <person name="Sparks H."/>
            <person name="Anderson J."/>
            <person name="Bakaric R."/>
            <person name="Luria V."/>
            <person name="Karger A."/>
            <person name="Kirschner M.W."/>
            <person name="Durand P.M."/>
            <person name="Michod R.E."/>
            <person name="Nozaki H."/>
            <person name="Olson B.J."/>
        </authorList>
    </citation>
    <scope>NUCLEOTIDE SEQUENCE [LARGE SCALE GENOMIC DNA]</scope>
    <source>
        <strain evidence="4">NIES-2863</strain>
    </source>
</reference>
<dbReference type="SUPFAM" id="SSF49785">
    <property type="entry name" value="Galactose-binding domain-like"/>
    <property type="match status" value="1"/>
</dbReference>
<evidence type="ECO:0000256" key="1">
    <source>
        <dbReference type="ARBA" id="ARBA00007884"/>
    </source>
</evidence>
<organism evidence="3 4">
    <name type="scientific">Gonium pectorale</name>
    <name type="common">Green alga</name>
    <dbReference type="NCBI Taxonomy" id="33097"/>
    <lineage>
        <taxon>Eukaryota</taxon>
        <taxon>Viridiplantae</taxon>
        <taxon>Chlorophyta</taxon>
        <taxon>core chlorophytes</taxon>
        <taxon>Chlorophyceae</taxon>
        <taxon>CS clade</taxon>
        <taxon>Chlamydomonadales</taxon>
        <taxon>Volvocaceae</taxon>
        <taxon>Gonium</taxon>
    </lineage>
</organism>
<dbReference type="EMBL" id="LSYV01000057">
    <property type="protein sequence ID" value="KXZ45347.1"/>
    <property type="molecule type" value="Genomic_DNA"/>
</dbReference>
<dbReference type="InterPro" id="IPR039131">
    <property type="entry name" value="NDUFAF1"/>
</dbReference>
<accession>A0A150G674</accession>
<evidence type="ECO:0000259" key="2">
    <source>
        <dbReference type="Pfam" id="PF08547"/>
    </source>
</evidence>
<dbReference type="PANTHER" id="PTHR13194:SF19">
    <property type="entry name" value="NAD(P)-BINDING ROSSMANN-FOLD SUPERFAMILY PROTEIN"/>
    <property type="match status" value="1"/>
</dbReference>
<dbReference type="GO" id="GO:0010257">
    <property type="term" value="P:NADH dehydrogenase complex assembly"/>
    <property type="evidence" value="ECO:0007669"/>
    <property type="project" value="TreeGrafter"/>
</dbReference>
<dbReference type="STRING" id="33097.A0A150G674"/>
<dbReference type="InterPro" id="IPR008979">
    <property type="entry name" value="Galactose-bd-like_sf"/>
</dbReference>
<dbReference type="PANTHER" id="PTHR13194">
    <property type="entry name" value="COMPLEX I INTERMEDIATE-ASSOCIATED PROTEIN 30"/>
    <property type="match status" value="1"/>
</dbReference>
<proteinExistence type="inferred from homology"/>
<evidence type="ECO:0000313" key="4">
    <source>
        <dbReference type="Proteomes" id="UP000075714"/>
    </source>
</evidence>
<keyword evidence="4" id="KW-1185">Reference proteome</keyword>
<dbReference type="Proteomes" id="UP000075714">
    <property type="component" value="Unassembled WGS sequence"/>
</dbReference>
<dbReference type="GO" id="GO:0051082">
    <property type="term" value="F:unfolded protein binding"/>
    <property type="evidence" value="ECO:0007669"/>
    <property type="project" value="TreeGrafter"/>
</dbReference>
<evidence type="ECO:0000313" key="3">
    <source>
        <dbReference type="EMBL" id="KXZ45347.1"/>
    </source>
</evidence>
<sequence length="284" mass="30312">MPTSSTTVKDSLTQAISVGAPLYNAGDAAGCLRTYVQTALDIVDGRRGTDGERAALRDAVQRVTETTSKDEGAWIMRRAFDSILSGAVAARERAAALAATPGASGDFDVLSFEQGLPTAPRWRILDDVIMGGMSQSNGFSYDPAERAAVFSGLVTTDGGGGFASLRSDEWGGFASLAAARGVRMMVRGDGRQYKLNAKTDADWDGVQYQMDFVAPTSWTQVELPFAAFKPTFRGRVVPNRPPLQGQPVRQLGLMVSKFTADGGVIGGFRSGPFRLGVRWIKGFV</sequence>
<name>A0A150G674_GONPE</name>
<dbReference type="Pfam" id="PF08547">
    <property type="entry name" value="CIA30"/>
    <property type="match status" value="1"/>
</dbReference>
<comment type="similarity">
    <text evidence="1">Belongs to the CIA30 family.</text>
</comment>